<dbReference type="SUPFAM" id="SSF161098">
    <property type="entry name" value="MetI-like"/>
    <property type="match status" value="1"/>
</dbReference>
<evidence type="ECO:0000256" key="5">
    <source>
        <dbReference type="ARBA" id="ARBA00022989"/>
    </source>
</evidence>
<feature type="transmembrane region" description="Helical" evidence="7">
    <location>
        <begin position="12"/>
        <end position="30"/>
    </location>
</feature>
<protein>
    <submittedName>
        <fullName evidence="9">ABC transporter permease subunit</fullName>
    </submittedName>
</protein>
<keyword evidence="2 7" id="KW-0813">Transport</keyword>
<feature type="transmembrane region" description="Helical" evidence="7">
    <location>
        <begin position="181"/>
        <end position="197"/>
    </location>
</feature>
<dbReference type="RefSeq" id="WP_127609616.1">
    <property type="nucleotide sequence ID" value="NZ_JARTHJ010000088.1"/>
</dbReference>
<keyword evidence="4 7" id="KW-0812">Transmembrane</keyword>
<accession>A0A7X2Z827</accession>
<organism evidence="9 10">
    <name type="scientific">Paenibacillus validus</name>
    <dbReference type="NCBI Taxonomy" id="44253"/>
    <lineage>
        <taxon>Bacteria</taxon>
        <taxon>Bacillati</taxon>
        <taxon>Bacillota</taxon>
        <taxon>Bacilli</taxon>
        <taxon>Bacillales</taxon>
        <taxon>Paenibacillaceae</taxon>
        <taxon>Paenibacillus</taxon>
    </lineage>
</organism>
<dbReference type="Pfam" id="PF19300">
    <property type="entry name" value="BPD_transp_1_N"/>
    <property type="match status" value="1"/>
</dbReference>
<comment type="similarity">
    <text evidence="7">Belongs to the binding-protein-dependent transport system permease family.</text>
</comment>
<evidence type="ECO:0000256" key="4">
    <source>
        <dbReference type="ARBA" id="ARBA00022692"/>
    </source>
</evidence>
<evidence type="ECO:0000259" key="8">
    <source>
        <dbReference type="PROSITE" id="PS50928"/>
    </source>
</evidence>
<keyword evidence="6 7" id="KW-0472">Membrane</keyword>
<dbReference type="PANTHER" id="PTHR43163">
    <property type="entry name" value="DIPEPTIDE TRANSPORT SYSTEM PERMEASE PROTEIN DPPB-RELATED"/>
    <property type="match status" value="1"/>
</dbReference>
<feature type="domain" description="ABC transmembrane type-1" evidence="8">
    <location>
        <begin position="95"/>
        <end position="304"/>
    </location>
</feature>
<evidence type="ECO:0000256" key="3">
    <source>
        <dbReference type="ARBA" id="ARBA00022475"/>
    </source>
</evidence>
<comment type="caution">
    <text evidence="9">The sequence shown here is derived from an EMBL/GenBank/DDBJ whole genome shotgun (WGS) entry which is preliminary data.</text>
</comment>
<keyword evidence="3" id="KW-1003">Cell membrane</keyword>
<gene>
    <name evidence="9" type="ORF">GNP93_05030</name>
</gene>
<reference evidence="9 10" key="1">
    <citation type="submission" date="2019-11" db="EMBL/GenBank/DDBJ databases">
        <title>Draft genome sequences of five Paenibacillus species of dairy origin.</title>
        <authorList>
            <person name="Olajide A.M."/>
            <person name="Chen S."/>
            <person name="Lapointe G."/>
        </authorList>
    </citation>
    <scope>NUCLEOTIDE SEQUENCE [LARGE SCALE GENOMIC DNA]</scope>
    <source>
        <strain evidence="9 10">2CS3</strain>
    </source>
</reference>
<evidence type="ECO:0000256" key="1">
    <source>
        <dbReference type="ARBA" id="ARBA00004651"/>
    </source>
</evidence>
<evidence type="ECO:0000256" key="7">
    <source>
        <dbReference type="RuleBase" id="RU363032"/>
    </source>
</evidence>
<dbReference type="GO" id="GO:0071916">
    <property type="term" value="F:dipeptide transmembrane transporter activity"/>
    <property type="evidence" value="ECO:0007669"/>
    <property type="project" value="TreeGrafter"/>
</dbReference>
<name>A0A7X2Z827_9BACL</name>
<feature type="transmembrane region" description="Helical" evidence="7">
    <location>
        <begin position="101"/>
        <end position="122"/>
    </location>
</feature>
<keyword evidence="5 7" id="KW-1133">Transmembrane helix</keyword>
<dbReference type="EMBL" id="WNZX01000003">
    <property type="protein sequence ID" value="MUG70038.1"/>
    <property type="molecule type" value="Genomic_DNA"/>
</dbReference>
<dbReference type="InterPro" id="IPR000515">
    <property type="entry name" value="MetI-like"/>
</dbReference>
<dbReference type="PANTHER" id="PTHR43163:SF6">
    <property type="entry name" value="DIPEPTIDE TRANSPORT SYSTEM PERMEASE PROTEIN DPPB-RELATED"/>
    <property type="match status" value="1"/>
</dbReference>
<evidence type="ECO:0000256" key="6">
    <source>
        <dbReference type="ARBA" id="ARBA00023136"/>
    </source>
</evidence>
<dbReference type="Gene3D" id="1.10.3720.10">
    <property type="entry name" value="MetI-like"/>
    <property type="match status" value="1"/>
</dbReference>
<evidence type="ECO:0000313" key="9">
    <source>
        <dbReference type="EMBL" id="MUG70038.1"/>
    </source>
</evidence>
<keyword evidence="10" id="KW-1185">Reference proteome</keyword>
<proteinExistence type="inferred from homology"/>
<dbReference type="InterPro" id="IPR045621">
    <property type="entry name" value="BPD_transp_1_N"/>
</dbReference>
<feature type="transmembrane region" description="Helical" evidence="7">
    <location>
        <begin position="235"/>
        <end position="260"/>
    </location>
</feature>
<comment type="subcellular location">
    <subcellularLocation>
        <location evidence="1 7">Cell membrane</location>
        <topology evidence="1 7">Multi-pass membrane protein</topology>
    </subcellularLocation>
</comment>
<dbReference type="GO" id="GO:0005886">
    <property type="term" value="C:plasma membrane"/>
    <property type="evidence" value="ECO:0007669"/>
    <property type="project" value="UniProtKB-SubCell"/>
</dbReference>
<dbReference type="Proteomes" id="UP000450917">
    <property type="component" value="Unassembled WGS sequence"/>
</dbReference>
<feature type="transmembrane region" description="Helical" evidence="7">
    <location>
        <begin position="280"/>
        <end position="300"/>
    </location>
</feature>
<sequence>MATFILRRLLQTVIVLLIVTMLVFLIMQLLPGDPARIMLGSEATQEQIDLLREEMGLDQPLPVQYLHWLGNVLQGDLGKSLYYKDAVTGTIATRLPITLQLGIYSLLLALLIGIPAGVIAAVKRGSAWDSAVLLISNSGISIPSFWLAILGVYLFSMQLGWLPVQGYVSPWEDFGESVKHMLMPIFVLALASLASIARQTRSAMLEVIRQDYIRTARSKGSKERLVIVKHALRNALIPIITLLGLQLGHIVGGMVFIESVFNIPGMGRLIVQSILNQDFIVVQGCVLVIAAIVALVNLIVDITYSYVDPRIHYE</sequence>
<dbReference type="AlphaFoldDB" id="A0A7X2Z827"/>
<dbReference type="CDD" id="cd06261">
    <property type="entry name" value="TM_PBP2"/>
    <property type="match status" value="1"/>
</dbReference>
<dbReference type="InterPro" id="IPR035906">
    <property type="entry name" value="MetI-like_sf"/>
</dbReference>
<evidence type="ECO:0000256" key="2">
    <source>
        <dbReference type="ARBA" id="ARBA00022448"/>
    </source>
</evidence>
<dbReference type="Pfam" id="PF00528">
    <property type="entry name" value="BPD_transp_1"/>
    <property type="match status" value="1"/>
</dbReference>
<evidence type="ECO:0000313" key="10">
    <source>
        <dbReference type="Proteomes" id="UP000450917"/>
    </source>
</evidence>
<feature type="transmembrane region" description="Helical" evidence="7">
    <location>
        <begin position="134"/>
        <end position="161"/>
    </location>
</feature>
<dbReference type="PROSITE" id="PS50928">
    <property type="entry name" value="ABC_TM1"/>
    <property type="match status" value="1"/>
</dbReference>